<name>A0A1T1AW00_RHOFE</name>
<comment type="subcellular location">
    <subcellularLocation>
        <location evidence="1 12">Cell outer membrane</location>
        <topology evidence="1 12">Multi-pass membrane protein</topology>
    </subcellularLocation>
</comment>
<keyword evidence="18" id="KW-1185">Reference proteome</keyword>
<comment type="caution">
    <text evidence="17">The sequence shown here is derived from an EMBL/GenBank/DDBJ whole genome shotgun (WGS) entry which is preliminary data.</text>
</comment>
<dbReference type="AlphaFoldDB" id="A0A1T1AW00"/>
<feature type="domain" description="TonB-dependent receptor-like beta-barrel" evidence="15">
    <location>
        <begin position="217"/>
        <end position="607"/>
    </location>
</feature>
<keyword evidence="5 12" id="KW-0812">Transmembrane</keyword>
<keyword evidence="4 12" id="KW-1134">Transmembrane beta strand</keyword>
<evidence type="ECO:0000259" key="16">
    <source>
        <dbReference type="Pfam" id="PF07715"/>
    </source>
</evidence>
<keyword evidence="3 12" id="KW-0813">Transport</keyword>
<evidence type="ECO:0000256" key="13">
    <source>
        <dbReference type="RuleBase" id="RU003357"/>
    </source>
</evidence>
<gene>
    <name evidence="17" type="ORF">RF819_17650</name>
</gene>
<dbReference type="InterPro" id="IPR012910">
    <property type="entry name" value="Plug_dom"/>
</dbReference>
<feature type="domain" description="TonB-dependent receptor plug" evidence="16">
    <location>
        <begin position="54"/>
        <end position="159"/>
    </location>
</feature>
<dbReference type="GO" id="GO:0015889">
    <property type="term" value="P:cobalamin transport"/>
    <property type="evidence" value="ECO:0007669"/>
    <property type="project" value="TreeGrafter"/>
</dbReference>
<keyword evidence="6 14" id="KW-0732">Signal</keyword>
<dbReference type="Gene3D" id="2.40.170.20">
    <property type="entry name" value="TonB-dependent receptor, beta-barrel domain"/>
    <property type="match status" value="1"/>
</dbReference>
<dbReference type="EMBL" id="MTJN01000002">
    <property type="protein sequence ID" value="OOV08289.1"/>
    <property type="molecule type" value="Genomic_DNA"/>
</dbReference>
<sequence>MKLIASCVRHGAPVRLCVSALAVFAAFPVLAQSQAQGTLEEVVVTATRVAVPVTDVIADVSIIDRTALDQVGQGSLRDVLAQQPGIQLSSTGGYRSATGVYLRGASASQSIVLIDGVRVGSATLGSVAFENMPLDRIERIEILRGAASALYGPDAVGGVIQIFTREPEDGLHLSASVGAGSDGLRQAGAAIRGRDGALGYSVGVSKENAAGISAINNPAADSYNPDADSFEVASVDVKLTAQLSAAHALALSVLHSDMDYQFDGYAYPSPLNLTAATTDAWTRPTLNNVSLKWDAQWQPNWKSSLLLGQSDDKSVSDYYRMRDGAFDANSKFNTRRTQATWQNDISVGADVLTFLLETRTEKVDSSTNFTVKQRDIKSAMLSYALNRPRWNALAVLRHDDNSQFGGFDNWALSGGYRLSTNWRAVASMGTSFQAPSFNQLYYPNVGYYAGNPALTPQRNRASELGLKYLQGSLTAGASLYYNEIEGFIDPAKNSQSDLAVLRGVTLSLQNQVGDTRYAVSYDYADPRTKPGNARLVRVARNVLNFNVNHRLGTVSVFGELKLSSDRVDNALVYGGPRDVLAGYSLLNVGATWKINKDLSLLARINNLTDANYVLTNGYAMPGRNAFVSLSWAI</sequence>
<dbReference type="InterPro" id="IPR039426">
    <property type="entry name" value="TonB-dep_rcpt-like"/>
</dbReference>
<evidence type="ECO:0000256" key="14">
    <source>
        <dbReference type="SAM" id="SignalP"/>
    </source>
</evidence>
<evidence type="ECO:0000256" key="9">
    <source>
        <dbReference type="ARBA" id="ARBA00023136"/>
    </source>
</evidence>
<dbReference type="SUPFAM" id="SSF56935">
    <property type="entry name" value="Porins"/>
    <property type="match status" value="1"/>
</dbReference>
<protein>
    <recommendedName>
        <fullName evidence="19">TonB-dependent receptor</fullName>
    </recommendedName>
</protein>
<dbReference type="Pfam" id="PF07715">
    <property type="entry name" value="Plug"/>
    <property type="match status" value="1"/>
</dbReference>
<keyword evidence="7" id="KW-0406">Ion transport</keyword>
<evidence type="ECO:0000256" key="2">
    <source>
        <dbReference type="ARBA" id="ARBA00009810"/>
    </source>
</evidence>
<dbReference type="Proteomes" id="UP000190750">
    <property type="component" value="Unassembled WGS sequence"/>
</dbReference>
<dbReference type="PANTHER" id="PTHR30069">
    <property type="entry name" value="TONB-DEPENDENT OUTER MEMBRANE RECEPTOR"/>
    <property type="match status" value="1"/>
</dbReference>
<evidence type="ECO:0000256" key="8">
    <source>
        <dbReference type="ARBA" id="ARBA00023077"/>
    </source>
</evidence>
<keyword evidence="9 12" id="KW-0472">Membrane</keyword>
<evidence type="ECO:0000256" key="5">
    <source>
        <dbReference type="ARBA" id="ARBA00022692"/>
    </source>
</evidence>
<accession>A0A1T1AW00</accession>
<evidence type="ECO:0000313" key="18">
    <source>
        <dbReference type="Proteomes" id="UP000190750"/>
    </source>
</evidence>
<dbReference type="InterPro" id="IPR036942">
    <property type="entry name" value="Beta-barrel_TonB_sf"/>
</dbReference>
<organism evidence="17 18">
    <name type="scientific">Rhodoferax fermentans</name>
    <dbReference type="NCBI Taxonomy" id="28066"/>
    <lineage>
        <taxon>Bacteria</taxon>
        <taxon>Pseudomonadati</taxon>
        <taxon>Pseudomonadota</taxon>
        <taxon>Betaproteobacteria</taxon>
        <taxon>Burkholderiales</taxon>
        <taxon>Comamonadaceae</taxon>
        <taxon>Rhodoferax</taxon>
    </lineage>
</organism>
<dbReference type="RefSeq" id="WP_078366168.1">
    <property type="nucleotide sequence ID" value="NZ_MTJN01000002.1"/>
</dbReference>
<dbReference type="InterPro" id="IPR037066">
    <property type="entry name" value="Plug_dom_sf"/>
</dbReference>
<dbReference type="STRING" id="28066.RF819_17650"/>
<evidence type="ECO:0000256" key="3">
    <source>
        <dbReference type="ARBA" id="ARBA00022448"/>
    </source>
</evidence>
<dbReference type="GO" id="GO:0006811">
    <property type="term" value="P:monoatomic ion transport"/>
    <property type="evidence" value="ECO:0007669"/>
    <property type="project" value="UniProtKB-KW"/>
</dbReference>
<evidence type="ECO:0000256" key="11">
    <source>
        <dbReference type="ARBA" id="ARBA00023237"/>
    </source>
</evidence>
<evidence type="ECO:0000313" key="17">
    <source>
        <dbReference type="EMBL" id="OOV08289.1"/>
    </source>
</evidence>
<evidence type="ECO:0000256" key="6">
    <source>
        <dbReference type="ARBA" id="ARBA00022729"/>
    </source>
</evidence>
<dbReference type="PROSITE" id="PS52016">
    <property type="entry name" value="TONB_DEPENDENT_REC_3"/>
    <property type="match status" value="1"/>
</dbReference>
<reference evidence="17 18" key="1">
    <citation type="submission" date="2017-01" db="EMBL/GenBank/DDBJ databases">
        <title>Genome sequencing of Rhodoferax fermentans JCM 7819.</title>
        <authorList>
            <person name="Kim Y.J."/>
            <person name="Farh M.E.-A."/>
            <person name="Yang D.-C."/>
        </authorList>
    </citation>
    <scope>NUCLEOTIDE SEQUENCE [LARGE SCALE GENOMIC DNA]</scope>
    <source>
        <strain evidence="17 18">JCM 7819</strain>
    </source>
</reference>
<dbReference type="OrthoDB" id="183532at2"/>
<evidence type="ECO:0000256" key="12">
    <source>
        <dbReference type="PROSITE-ProRule" id="PRU01360"/>
    </source>
</evidence>
<keyword evidence="8 13" id="KW-0798">TonB box</keyword>
<dbReference type="InterPro" id="IPR000531">
    <property type="entry name" value="Beta-barrel_TonB"/>
</dbReference>
<feature type="chain" id="PRO_5012052064" description="TonB-dependent receptor" evidence="14">
    <location>
        <begin position="32"/>
        <end position="633"/>
    </location>
</feature>
<dbReference type="Pfam" id="PF00593">
    <property type="entry name" value="TonB_dep_Rec_b-barrel"/>
    <property type="match status" value="1"/>
</dbReference>
<proteinExistence type="inferred from homology"/>
<evidence type="ECO:0000259" key="15">
    <source>
        <dbReference type="Pfam" id="PF00593"/>
    </source>
</evidence>
<dbReference type="PANTHER" id="PTHR30069:SF53">
    <property type="entry name" value="COLICIN I RECEPTOR-RELATED"/>
    <property type="match status" value="1"/>
</dbReference>
<dbReference type="CDD" id="cd01347">
    <property type="entry name" value="ligand_gated_channel"/>
    <property type="match status" value="1"/>
</dbReference>
<feature type="signal peptide" evidence="14">
    <location>
        <begin position="1"/>
        <end position="31"/>
    </location>
</feature>
<evidence type="ECO:0008006" key="19">
    <source>
        <dbReference type="Google" id="ProtNLM"/>
    </source>
</evidence>
<dbReference type="GO" id="GO:0009279">
    <property type="term" value="C:cell outer membrane"/>
    <property type="evidence" value="ECO:0007669"/>
    <property type="project" value="UniProtKB-SubCell"/>
</dbReference>
<keyword evidence="11 12" id="KW-0998">Cell outer membrane</keyword>
<evidence type="ECO:0000256" key="10">
    <source>
        <dbReference type="ARBA" id="ARBA00023170"/>
    </source>
</evidence>
<dbReference type="Gene3D" id="2.170.130.10">
    <property type="entry name" value="TonB-dependent receptor, plug domain"/>
    <property type="match status" value="1"/>
</dbReference>
<comment type="similarity">
    <text evidence="2 12 13">Belongs to the TonB-dependent receptor family.</text>
</comment>
<evidence type="ECO:0000256" key="4">
    <source>
        <dbReference type="ARBA" id="ARBA00022452"/>
    </source>
</evidence>
<keyword evidence="10" id="KW-0675">Receptor</keyword>
<evidence type="ECO:0000256" key="7">
    <source>
        <dbReference type="ARBA" id="ARBA00023065"/>
    </source>
</evidence>
<evidence type="ECO:0000256" key="1">
    <source>
        <dbReference type="ARBA" id="ARBA00004571"/>
    </source>
</evidence>